<dbReference type="Pfam" id="PF22451">
    <property type="entry name" value="NirdL-like_HTH"/>
    <property type="match status" value="1"/>
</dbReference>
<dbReference type="Pfam" id="PF17805">
    <property type="entry name" value="AsnC_trans_reg2"/>
    <property type="match status" value="1"/>
</dbReference>
<dbReference type="PANTHER" id="PTHR43413">
    <property type="entry name" value="TRANSCRIPTIONAL REGULATOR, ASNC FAMILY"/>
    <property type="match status" value="1"/>
</dbReference>
<protein>
    <recommendedName>
        <fullName evidence="4">siroheme decarboxylase</fullName>
        <ecNumber evidence="4">4.1.1.111</ecNumber>
    </recommendedName>
</protein>
<organism evidence="8 9">
    <name type="scientific">Azospirillum endophyticum</name>
    <dbReference type="NCBI Taxonomy" id="2800326"/>
    <lineage>
        <taxon>Bacteria</taxon>
        <taxon>Pseudomonadati</taxon>
        <taxon>Pseudomonadota</taxon>
        <taxon>Alphaproteobacteria</taxon>
        <taxon>Rhodospirillales</taxon>
        <taxon>Azospirillaceae</taxon>
        <taxon>Azospirillum</taxon>
    </lineage>
</organism>
<comment type="similarity">
    <text evidence="3">Belongs to the Ahb/Nir family.</text>
</comment>
<evidence type="ECO:0000256" key="2">
    <source>
        <dbReference type="ARBA" id="ARBA00023444"/>
    </source>
</evidence>
<dbReference type="PANTHER" id="PTHR43413:SF1">
    <property type="entry name" value="SIROHEME DECARBOXYLASE NIRL SUBUNIT"/>
    <property type="match status" value="1"/>
</dbReference>
<dbReference type="InterPro" id="IPR053953">
    <property type="entry name" value="NirdL-like_HTH"/>
</dbReference>
<dbReference type="Gene3D" id="1.10.10.10">
    <property type="entry name" value="Winged helix-like DNA-binding domain superfamily/Winged helix DNA-binding domain"/>
    <property type="match status" value="1"/>
</dbReference>
<gene>
    <name evidence="8" type="ORF">JHL17_23570</name>
</gene>
<evidence type="ECO:0000313" key="8">
    <source>
        <dbReference type="EMBL" id="MBK1840387.1"/>
    </source>
</evidence>
<evidence type="ECO:0000256" key="1">
    <source>
        <dbReference type="ARBA" id="ARBA00023239"/>
    </source>
</evidence>
<evidence type="ECO:0000313" key="9">
    <source>
        <dbReference type="Proteomes" id="UP000652760"/>
    </source>
</evidence>
<comment type="pathway">
    <text evidence="2">Porphyrin-containing compound metabolism.</text>
</comment>
<dbReference type="Proteomes" id="UP000652760">
    <property type="component" value="Unassembled WGS sequence"/>
</dbReference>
<evidence type="ECO:0000256" key="4">
    <source>
        <dbReference type="ARBA" id="ARBA00023471"/>
    </source>
</evidence>
<evidence type="ECO:0000256" key="3">
    <source>
        <dbReference type="ARBA" id="ARBA00023457"/>
    </source>
</evidence>
<dbReference type="Gene3D" id="3.30.70.3460">
    <property type="match status" value="1"/>
</dbReference>
<sequence length="152" mass="16291">MDAIDRALINRLQDGLPLTSRPFAAVAAEPAMAEFGLDEDMVIGRVAALREAGVLSRFGPLYNAERMGGGLSLAAMAVPAERLDAVAALVNAFPEVAHNYARDHALSLWFVLATETPERVAEVAAAIEARTGLAVRLFPKLAEYALDLRFEA</sequence>
<evidence type="ECO:0000259" key="6">
    <source>
        <dbReference type="Pfam" id="PF17805"/>
    </source>
</evidence>
<evidence type="ECO:0000256" key="5">
    <source>
        <dbReference type="ARBA" id="ARBA00048470"/>
    </source>
</evidence>
<feature type="domain" description="Siroheme decarboxylase NirL-like HTH" evidence="7">
    <location>
        <begin position="5"/>
        <end position="55"/>
    </location>
</feature>
<accession>A0ABS1FAI1</accession>
<dbReference type="EMBL" id="JAENHM010000063">
    <property type="protein sequence ID" value="MBK1840387.1"/>
    <property type="molecule type" value="Genomic_DNA"/>
</dbReference>
<dbReference type="InterPro" id="IPR036388">
    <property type="entry name" value="WH-like_DNA-bd_sf"/>
</dbReference>
<keyword evidence="9" id="KW-1185">Reference proteome</keyword>
<feature type="domain" description="Siroheme decarboxylase AsnC-like ligand binding" evidence="6">
    <location>
        <begin position="72"/>
        <end position="144"/>
    </location>
</feature>
<name>A0ABS1FAI1_9PROT</name>
<dbReference type="InterPro" id="IPR050684">
    <property type="entry name" value="HTH-Siroheme_Decarb"/>
</dbReference>
<dbReference type="InterPro" id="IPR040523">
    <property type="entry name" value="AsnC_trans_reg2"/>
</dbReference>
<comment type="catalytic activity">
    <reaction evidence="5">
        <text>siroheme + 2 H(+) = 12,18-didecarboxysiroheme + 2 CO2</text>
        <dbReference type="Rhea" id="RHEA:19093"/>
        <dbReference type="ChEBI" id="CHEBI:15378"/>
        <dbReference type="ChEBI" id="CHEBI:16526"/>
        <dbReference type="ChEBI" id="CHEBI:60052"/>
        <dbReference type="ChEBI" id="CHEBI:140497"/>
        <dbReference type="EC" id="4.1.1.111"/>
    </reaction>
</comment>
<evidence type="ECO:0000259" key="7">
    <source>
        <dbReference type="Pfam" id="PF22451"/>
    </source>
</evidence>
<keyword evidence="1" id="KW-0456">Lyase</keyword>
<proteinExistence type="inferred from homology"/>
<comment type="caution">
    <text evidence="8">The sequence shown here is derived from an EMBL/GenBank/DDBJ whole genome shotgun (WGS) entry which is preliminary data.</text>
</comment>
<dbReference type="EC" id="4.1.1.111" evidence="4"/>
<reference evidence="9" key="1">
    <citation type="submission" date="2021-01" db="EMBL/GenBank/DDBJ databases">
        <title>Genome public.</title>
        <authorList>
            <person name="Liu C."/>
            <person name="Sun Q."/>
        </authorList>
    </citation>
    <scope>NUCLEOTIDE SEQUENCE [LARGE SCALE GENOMIC DNA]</scope>
    <source>
        <strain evidence="9">YIM B02556</strain>
    </source>
</reference>